<dbReference type="Proteomes" id="UP001386955">
    <property type="component" value="Unassembled WGS sequence"/>
</dbReference>
<evidence type="ECO:0000256" key="2">
    <source>
        <dbReference type="ARBA" id="ARBA00011738"/>
    </source>
</evidence>
<keyword evidence="6" id="KW-1185">Reference proteome</keyword>
<accession>A0AAN9XFY1</accession>
<comment type="subunit">
    <text evidence="2 4">Homodimer.</text>
</comment>
<dbReference type="GO" id="GO:0009699">
    <property type="term" value="P:phenylpropanoid biosynthetic process"/>
    <property type="evidence" value="ECO:0007669"/>
    <property type="project" value="UniProtKB-ARBA"/>
</dbReference>
<keyword evidence="3 4" id="KW-0964">Secreted</keyword>
<keyword evidence="4" id="KW-0052">Apoplast</keyword>
<dbReference type="InterPro" id="IPR044859">
    <property type="entry name" value="Allene_oxi_cyc_Dirigent"/>
</dbReference>
<comment type="subcellular location">
    <subcellularLocation>
        <location evidence="4">Secreted</location>
        <location evidence="4">Extracellular space</location>
        <location evidence="4">Apoplast</location>
    </subcellularLocation>
</comment>
<dbReference type="InterPro" id="IPR004265">
    <property type="entry name" value="Dirigent"/>
</dbReference>
<reference evidence="5 6" key="1">
    <citation type="submission" date="2024-01" db="EMBL/GenBank/DDBJ databases">
        <title>The genomes of 5 underutilized Papilionoideae crops provide insights into root nodulation and disease resistanc.</title>
        <authorList>
            <person name="Jiang F."/>
        </authorList>
    </citation>
    <scope>NUCLEOTIDE SEQUENCE [LARGE SCALE GENOMIC DNA]</scope>
    <source>
        <strain evidence="5">DUOXIRENSHENG_FW03</strain>
        <tissue evidence="5">Leaves</tissue>
    </source>
</reference>
<comment type="similarity">
    <text evidence="1 4">Belongs to the plant dirigent protein family.</text>
</comment>
<protein>
    <recommendedName>
        <fullName evidence="4">Dirigent protein</fullName>
    </recommendedName>
</protein>
<dbReference type="Gene3D" id="2.40.480.10">
    <property type="entry name" value="Allene oxide cyclase-like"/>
    <property type="match status" value="1"/>
</dbReference>
<name>A0AAN9XFY1_PSOTE</name>
<comment type="function">
    <text evidence="4">Dirigent proteins impart stereoselectivity on the phenoxy radical-coupling reaction, yielding optically active lignans from two molecules of coniferyl alcohol in the biosynthesis of lignans, flavonolignans, and alkaloids and thus plays a central role in plant secondary metabolism.</text>
</comment>
<evidence type="ECO:0000256" key="1">
    <source>
        <dbReference type="ARBA" id="ARBA00010746"/>
    </source>
</evidence>
<dbReference type="EMBL" id="JAYMYS010000006">
    <property type="protein sequence ID" value="KAK7390284.1"/>
    <property type="molecule type" value="Genomic_DNA"/>
</dbReference>
<comment type="caution">
    <text evidence="5">The sequence shown here is derived from an EMBL/GenBank/DDBJ whole genome shotgun (WGS) entry which is preliminary data.</text>
</comment>
<evidence type="ECO:0000256" key="4">
    <source>
        <dbReference type="RuleBase" id="RU363099"/>
    </source>
</evidence>
<gene>
    <name evidence="5" type="ORF">VNO78_25586</name>
</gene>
<proteinExistence type="inferred from homology"/>
<evidence type="ECO:0000313" key="5">
    <source>
        <dbReference type="EMBL" id="KAK7390284.1"/>
    </source>
</evidence>
<organism evidence="5 6">
    <name type="scientific">Psophocarpus tetragonolobus</name>
    <name type="common">Winged bean</name>
    <name type="synonym">Dolichos tetragonolobus</name>
    <dbReference type="NCBI Taxonomy" id="3891"/>
    <lineage>
        <taxon>Eukaryota</taxon>
        <taxon>Viridiplantae</taxon>
        <taxon>Streptophyta</taxon>
        <taxon>Embryophyta</taxon>
        <taxon>Tracheophyta</taxon>
        <taxon>Spermatophyta</taxon>
        <taxon>Magnoliopsida</taxon>
        <taxon>eudicotyledons</taxon>
        <taxon>Gunneridae</taxon>
        <taxon>Pentapetalae</taxon>
        <taxon>rosids</taxon>
        <taxon>fabids</taxon>
        <taxon>Fabales</taxon>
        <taxon>Fabaceae</taxon>
        <taxon>Papilionoideae</taxon>
        <taxon>50 kb inversion clade</taxon>
        <taxon>NPAAA clade</taxon>
        <taxon>indigoferoid/millettioid clade</taxon>
        <taxon>Phaseoleae</taxon>
        <taxon>Psophocarpus</taxon>
    </lineage>
</organism>
<dbReference type="Pfam" id="PF03018">
    <property type="entry name" value="Dirigent"/>
    <property type="match status" value="1"/>
</dbReference>
<evidence type="ECO:0000256" key="3">
    <source>
        <dbReference type="ARBA" id="ARBA00022525"/>
    </source>
</evidence>
<dbReference type="GO" id="GO:0048046">
    <property type="term" value="C:apoplast"/>
    <property type="evidence" value="ECO:0007669"/>
    <property type="project" value="UniProtKB-SubCell"/>
</dbReference>
<evidence type="ECO:0000313" key="6">
    <source>
        <dbReference type="Proteomes" id="UP001386955"/>
    </source>
</evidence>
<sequence>MFSLLILTSALAQETSFVRSLDRKALGQHKKDKLTFIQVYFHEIFKGPNATTVAVVPPLPQFNSTANFGEVGVSDVDLTAGPEPGSKVVGKLEGMFSATSKTEFSILVTGTFVFTEGKYNKSSITVLGRNRPFQEEEREIPVIGGTGLFRFATGFAKTRTLFIDPQRSTIVYDIYVSHH</sequence>
<dbReference type="AlphaFoldDB" id="A0AAN9XFY1"/>
<dbReference type="PANTHER" id="PTHR21495">
    <property type="entry name" value="NUCLEOPORIN-RELATED"/>
    <property type="match status" value="1"/>
</dbReference>